<comment type="caution">
    <text evidence="1">The sequence shown here is derived from an EMBL/GenBank/DDBJ whole genome shotgun (WGS) entry which is preliminary data.</text>
</comment>
<evidence type="ECO:0000313" key="1">
    <source>
        <dbReference type="EMBL" id="PRY18250.1"/>
    </source>
</evidence>
<dbReference type="Gene3D" id="3.40.50.12580">
    <property type="match status" value="1"/>
</dbReference>
<dbReference type="AlphaFoldDB" id="A0A2T0RAT4"/>
<accession>A0A2T0RAT4</accession>
<proteinExistence type="predicted"/>
<dbReference type="SUPFAM" id="SSF53756">
    <property type="entry name" value="UDP-Glycosyltransferase/glycogen phosphorylase"/>
    <property type="match status" value="1"/>
</dbReference>
<name>A0A2T0RAT4_9ACTN</name>
<dbReference type="Proteomes" id="UP000238083">
    <property type="component" value="Unassembled WGS sequence"/>
</dbReference>
<organism evidence="1 2">
    <name type="scientific">Kineococcus rhizosphaerae</name>
    <dbReference type="NCBI Taxonomy" id="559628"/>
    <lineage>
        <taxon>Bacteria</taxon>
        <taxon>Bacillati</taxon>
        <taxon>Actinomycetota</taxon>
        <taxon>Actinomycetes</taxon>
        <taxon>Kineosporiales</taxon>
        <taxon>Kineosporiaceae</taxon>
        <taxon>Kineococcus</taxon>
    </lineage>
</organism>
<dbReference type="GO" id="GO:0016020">
    <property type="term" value="C:membrane"/>
    <property type="evidence" value="ECO:0007669"/>
    <property type="project" value="InterPro"/>
</dbReference>
<evidence type="ECO:0000313" key="2">
    <source>
        <dbReference type="Proteomes" id="UP000238083"/>
    </source>
</evidence>
<keyword evidence="2" id="KW-1185">Reference proteome</keyword>
<dbReference type="InterPro" id="IPR043148">
    <property type="entry name" value="TagF_C"/>
</dbReference>
<protein>
    <submittedName>
        <fullName evidence="1">CDP-glycerol:poly(Glycerophosphate) glycerophosphotransferase</fullName>
    </submittedName>
</protein>
<dbReference type="EMBL" id="PVZF01000001">
    <property type="protein sequence ID" value="PRY18250.1"/>
    <property type="molecule type" value="Genomic_DNA"/>
</dbReference>
<dbReference type="OrthoDB" id="2334812at2"/>
<dbReference type="RefSeq" id="WP_106206596.1">
    <property type="nucleotide sequence ID" value="NZ_PVZF01000001.1"/>
</dbReference>
<gene>
    <name evidence="1" type="ORF">CLV37_101495</name>
</gene>
<dbReference type="GO" id="GO:0047355">
    <property type="term" value="F:CDP-glycerol glycerophosphotransferase activity"/>
    <property type="evidence" value="ECO:0007669"/>
    <property type="project" value="InterPro"/>
</dbReference>
<sequence length="555" mass="60187">MTTSDHAAEPAVRLLLTIEDLTSFSAEVALQAVARLFSVADPVTVFVAVQGVEEPTEELVARILRLCGPAALPQMELVGSSEPVAVTGRVTVGPDAGSAAQAVALLTGVAQSLWGDEERATIRSLRSDHERALAELQALHRANATLTASAARNRAELAIAHRDVRRCGRDRRRPTVVVLFEHLHYWGSVVPVVTALTVDDRVDFVLVGSDAPQTPSGGSAADFLRAQGFSPVSPQWLLGSLDEVDVLIVDNPYDETRLPGLRTADVAAAGVRQVVLPYGNGAIAGEFMDRLLWDLPLQRLAWRAYLPSRAQRDLFARNCLVGADHVRVLGSPKQDRTVNAVPGPGARALRELAGDRRTVLWNPHFRMEPGGWSTFHLYVGDVLRTFGTRDDLFLVVRPHPRLLTDLLAAGGKAAELARQFCATVEESTTMVLDTAPDYQDAVDAADALISDLSSIATEFLLTGKPVMYLQRLDGPGVNEEGRYFDAMYQGRSWADVEAFLALVARGEDPRRVERAATVREHFLFADGKATGRIIDDLLAALHAERAATEPAVATR</sequence>
<reference evidence="1 2" key="1">
    <citation type="submission" date="2018-03" db="EMBL/GenBank/DDBJ databases">
        <title>Genomic Encyclopedia of Archaeal and Bacterial Type Strains, Phase II (KMG-II): from individual species to whole genera.</title>
        <authorList>
            <person name="Goeker M."/>
        </authorList>
    </citation>
    <scope>NUCLEOTIDE SEQUENCE [LARGE SCALE GENOMIC DNA]</scope>
    <source>
        <strain evidence="1 2">DSM 19711</strain>
    </source>
</reference>
<keyword evidence="1" id="KW-0808">Transferase</keyword>
<dbReference type="InterPro" id="IPR007554">
    <property type="entry name" value="Glycerophosphate_synth"/>
</dbReference>
<dbReference type="Pfam" id="PF04464">
    <property type="entry name" value="Glyphos_transf"/>
    <property type="match status" value="1"/>
</dbReference>